<dbReference type="Proteomes" id="UP000263098">
    <property type="component" value="Unassembled WGS sequence"/>
</dbReference>
<gene>
    <name evidence="1" type="ORF">DHW31_09770</name>
</gene>
<protein>
    <submittedName>
        <fullName evidence="1">TonB-dependent receptor</fullName>
    </submittedName>
</protein>
<dbReference type="AlphaFoldDB" id="A0A3D2SJG8"/>
<name>A0A3D2SJG8_9BACE</name>
<reference evidence="1 2" key="1">
    <citation type="journal article" date="2018" name="Nat. Biotechnol.">
        <title>A standardized bacterial taxonomy based on genome phylogeny substantially revises the tree of life.</title>
        <authorList>
            <person name="Parks D.H."/>
            <person name="Chuvochina M."/>
            <person name="Waite D.W."/>
            <person name="Rinke C."/>
            <person name="Skarshewski A."/>
            <person name="Chaumeil P.A."/>
            <person name="Hugenholtz P."/>
        </authorList>
    </citation>
    <scope>NUCLEOTIDE SEQUENCE [LARGE SCALE GENOMIC DNA]</scope>
    <source>
        <strain evidence="1">UBA9667</strain>
    </source>
</reference>
<organism evidence="1 2">
    <name type="scientific">Bacteroides graminisolvens</name>
    <dbReference type="NCBI Taxonomy" id="477666"/>
    <lineage>
        <taxon>Bacteria</taxon>
        <taxon>Pseudomonadati</taxon>
        <taxon>Bacteroidota</taxon>
        <taxon>Bacteroidia</taxon>
        <taxon>Bacteroidales</taxon>
        <taxon>Bacteroidaceae</taxon>
        <taxon>Bacteroides</taxon>
    </lineage>
</organism>
<evidence type="ECO:0000313" key="1">
    <source>
        <dbReference type="EMBL" id="HCK25046.1"/>
    </source>
</evidence>
<sequence>PHACRMASSSASNTSNYRFSDKFVEDGSYLRIQSISLGYTLPQKWVTKVGLQNMKIYCNLQNVYTFTKYKGYDPEIGSANQDALLTGFDNYRYPTPRIYTFGLNLTF</sequence>
<feature type="non-terminal residue" evidence="1">
    <location>
        <position position="1"/>
    </location>
</feature>
<dbReference type="EMBL" id="DPVG01000359">
    <property type="protein sequence ID" value="HCK25046.1"/>
    <property type="molecule type" value="Genomic_DNA"/>
</dbReference>
<keyword evidence="1" id="KW-0675">Receptor</keyword>
<accession>A0A3D2SJG8</accession>
<comment type="caution">
    <text evidence="1">The sequence shown here is derived from an EMBL/GenBank/DDBJ whole genome shotgun (WGS) entry which is preliminary data.</text>
</comment>
<proteinExistence type="predicted"/>
<evidence type="ECO:0000313" key="2">
    <source>
        <dbReference type="Proteomes" id="UP000263098"/>
    </source>
</evidence>